<feature type="region of interest" description="Disordered" evidence="1">
    <location>
        <begin position="36"/>
        <end position="97"/>
    </location>
</feature>
<dbReference type="Proteomes" id="UP001301958">
    <property type="component" value="Unassembled WGS sequence"/>
</dbReference>
<gene>
    <name evidence="2" type="ORF">QBC38DRAFT_472089</name>
</gene>
<feature type="region of interest" description="Disordered" evidence="1">
    <location>
        <begin position="113"/>
        <end position="206"/>
    </location>
</feature>
<name>A0AAN7BU76_9PEZI</name>
<dbReference type="AlphaFoldDB" id="A0AAN7BU76"/>
<keyword evidence="3" id="KW-1185">Reference proteome</keyword>
<sequence>MLCGIPPPQHHHHRLLRSFRSHKGLSQEAANMHFRHHHTKESDLSSSADTRSSMESSTSSRPSTSGGKSDLSVDWDPLRLHPPLANAPVPQLPEDDNVRRYQPYELRQSRSMHNIRSGQQHHQQPQRQHHHQPSTSTVIYGGFDFGFSSQHQRPTADRCSSPTPSTASDASSLYGVREAEEWGDNGVITPLPAPRRSRPQPPAGIDEAENFIRRGGWKRRGIVFVTDSTAMATEDETWEI</sequence>
<reference evidence="2" key="2">
    <citation type="submission" date="2023-05" db="EMBL/GenBank/DDBJ databases">
        <authorList>
            <consortium name="Lawrence Berkeley National Laboratory"/>
            <person name="Steindorff A."/>
            <person name="Hensen N."/>
            <person name="Bonometti L."/>
            <person name="Westerberg I."/>
            <person name="Brannstrom I.O."/>
            <person name="Guillou S."/>
            <person name="Cros-Aarteil S."/>
            <person name="Calhoun S."/>
            <person name="Haridas S."/>
            <person name="Kuo A."/>
            <person name="Mondo S."/>
            <person name="Pangilinan J."/>
            <person name="Riley R."/>
            <person name="Labutti K."/>
            <person name="Andreopoulos B."/>
            <person name="Lipzen A."/>
            <person name="Chen C."/>
            <person name="Yanf M."/>
            <person name="Daum C."/>
            <person name="Ng V."/>
            <person name="Clum A."/>
            <person name="Ohm R."/>
            <person name="Martin F."/>
            <person name="Silar P."/>
            <person name="Natvig D."/>
            <person name="Lalanne C."/>
            <person name="Gautier V."/>
            <person name="Ament-Velasquez S.L."/>
            <person name="Kruys A."/>
            <person name="Hutchinson M.I."/>
            <person name="Powell A.J."/>
            <person name="Barry K."/>
            <person name="Miller A.N."/>
            <person name="Grigoriev I.V."/>
            <person name="Debuchy R."/>
            <person name="Gladieux P."/>
            <person name="Thoren M.H."/>
            <person name="Johannesson H."/>
        </authorList>
    </citation>
    <scope>NUCLEOTIDE SEQUENCE</scope>
    <source>
        <strain evidence="2">CBS 990.96</strain>
    </source>
</reference>
<feature type="compositionally biased region" description="Low complexity" evidence="1">
    <location>
        <begin position="160"/>
        <end position="172"/>
    </location>
</feature>
<protein>
    <submittedName>
        <fullName evidence="2">Uncharacterized protein</fullName>
    </submittedName>
</protein>
<organism evidence="2 3">
    <name type="scientific">Podospora fimiseda</name>
    <dbReference type="NCBI Taxonomy" id="252190"/>
    <lineage>
        <taxon>Eukaryota</taxon>
        <taxon>Fungi</taxon>
        <taxon>Dikarya</taxon>
        <taxon>Ascomycota</taxon>
        <taxon>Pezizomycotina</taxon>
        <taxon>Sordariomycetes</taxon>
        <taxon>Sordariomycetidae</taxon>
        <taxon>Sordariales</taxon>
        <taxon>Podosporaceae</taxon>
        <taxon>Podospora</taxon>
    </lineage>
</organism>
<accession>A0AAN7BU76</accession>
<evidence type="ECO:0000313" key="2">
    <source>
        <dbReference type="EMBL" id="KAK4229541.1"/>
    </source>
</evidence>
<evidence type="ECO:0000313" key="3">
    <source>
        <dbReference type="Proteomes" id="UP001301958"/>
    </source>
</evidence>
<proteinExistence type="predicted"/>
<feature type="compositionally biased region" description="Low complexity" evidence="1">
    <location>
        <begin position="44"/>
        <end position="69"/>
    </location>
</feature>
<comment type="caution">
    <text evidence="2">The sequence shown here is derived from an EMBL/GenBank/DDBJ whole genome shotgun (WGS) entry which is preliminary data.</text>
</comment>
<evidence type="ECO:0000256" key="1">
    <source>
        <dbReference type="SAM" id="MobiDB-lite"/>
    </source>
</evidence>
<dbReference type="EMBL" id="MU865307">
    <property type="protein sequence ID" value="KAK4229541.1"/>
    <property type="molecule type" value="Genomic_DNA"/>
</dbReference>
<reference evidence="2" key="1">
    <citation type="journal article" date="2023" name="Mol. Phylogenet. Evol.">
        <title>Genome-scale phylogeny and comparative genomics of the fungal order Sordariales.</title>
        <authorList>
            <person name="Hensen N."/>
            <person name="Bonometti L."/>
            <person name="Westerberg I."/>
            <person name="Brannstrom I.O."/>
            <person name="Guillou S."/>
            <person name="Cros-Aarteil S."/>
            <person name="Calhoun S."/>
            <person name="Haridas S."/>
            <person name="Kuo A."/>
            <person name="Mondo S."/>
            <person name="Pangilinan J."/>
            <person name="Riley R."/>
            <person name="LaButti K."/>
            <person name="Andreopoulos B."/>
            <person name="Lipzen A."/>
            <person name="Chen C."/>
            <person name="Yan M."/>
            <person name="Daum C."/>
            <person name="Ng V."/>
            <person name="Clum A."/>
            <person name="Steindorff A."/>
            <person name="Ohm R.A."/>
            <person name="Martin F."/>
            <person name="Silar P."/>
            <person name="Natvig D.O."/>
            <person name="Lalanne C."/>
            <person name="Gautier V."/>
            <person name="Ament-Velasquez S.L."/>
            <person name="Kruys A."/>
            <person name="Hutchinson M.I."/>
            <person name="Powell A.J."/>
            <person name="Barry K."/>
            <person name="Miller A.N."/>
            <person name="Grigoriev I.V."/>
            <person name="Debuchy R."/>
            <person name="Gladieux P."/>
            <person name="Hiltunen Thoren M."/>
            <person name="Johannesson H."/>
        </authorList>
    </citation>
    <scope>NUCLEOTIDE SEQUENCE</scope>
    <source>
        <strain evidence="2">CBS 990.96</strain>
    </source>
</reference>